<dbReference type="CDD" id="cd00111">
    <property type="entry name" value="Trefoil"/>
    <property type="match status" value="1"/>
</dbReference>
<dbReference type="KEGG" id="hcq:109516415"/>
<evidence type="ECO:0000256" key="5">
    <source>
        <dbReference type="ARBA" id="ARBA00022530"/>
    </source>
</evidence>
<name>A0A3Q2XIS3_HIPCM</name>
<dbReference type="Pfam" id="PF00088">
    <property type="entry name" value="Trefoil"/>
    <property type="match status" value="1"/>
</dbReference>
<evidence type="ECO:0000256" key="9">
    <source>
        <dbReference type="ARBA" id="ARBA00023136"/>
    </source>
</evidence>
<dbReference type="OrthoDB" id="8545596at2759"/>
<keyword evidence="3" id="KW-1003">Cell membrane</keyword>
<dbReference type="Ensembl" id="ENSHCOT00000007173.1">
    <property type="protein sequence ID" value="ENSHCOP00000004358.1"/>
    <property type="gene ID" value="ENSHCOG00000005810.1"/>
</dbReference>
<evidence type="ECO:0000256" key="12">
    <source>
        <dbReference type="ARBA" id="ARBA00023279"/>
    </source>
</evidence>
<keyword evidence="4" id="KW-0964">Secreted</keyword>
<dbReference type="InterPro" id="IPR044913">
    <property type="entry name" value="P_trefoil_dom_sf"/>
</dbReference>
<dbReference type="GeneID" id="109516415"/>
<dbReference type="InterPro" id="IPR055356">
    <property type="entry name" value="ZP-N"/>
</dbReference>
<accession>A0A3Q2XIS3</accession>
<dbReference type="Gene3D" id="4.10.110.10">
    <property type="entry name" value="Spasmolytic Protein, domain 1"/>
    <property type="match status" value="1"/>
</dbReference>
<evidence type="ECO:0000256" key="1">
    <source>
        <dbReference type="ARBA" id="ARBA00004251"/>
    </source>
</evidence>
<keyword evidence="9 15" id="KW-0472">Membrane</keyword>
<evidence type="ECO:0000256" key="11">
    <source>
        <dbReference type="ARBA" id="ARBA00023180"/>
    </source>
</evidence>
<dbReference type="OMA" id="NCDIERA"/>
<keyword evidence="11" id="KW-0325">Glycoprotein</keyword>
<organism evidence="19 20">
    <name type="scientific">Hippocampus comes</name>
    <name type="common">Tiger tail seahorse</name>
    <dbReference type="NCBI Taxonomy" id="109280"/>
    <lineage>
        <taxon>Eukaryota</taxon>
        <taxon>Metazoa</taxon>
        <taxon>Chordata</taxon>
        <taxon>Craniata</taxon>
        <taxon>Vertebrata</taxon>
        <taxon>Euteleostomi</taxon>
        <taxon>Actinopterygii</taxon>
        <taxon>Neopterygii</taxon>
        <taxon>Teleostei</taxon>
        <taxon>Neoteleostei</taxon>
        <taxon>Acanthomorphata</taxon>
        <taxon>Syngnathiaria</taxon>
        <taxon>Syngnathiformes</taxon>
        <taxon>Syngnathoidei</taxon>
        <taxon>Syngnathidae</taxon>
        <taxon>Hippocampus</taxon>
    </lineage>
</organism>
<dbReference type="InterPro" id="IPR000519">
    <property type="entry name" value="P_trefoil_dom"/>
</dbReference>
<dbReference type="Gene3D" id="2.60.40.3210">
    <property type="entry name" value="Zona pellucida, ZP-N domain"/>
    <property type="match status" value="1"/>
</dbReference>
<dbReference type="SUPFAM" id="SSF57492">
    <property type="entry name" value="Trefoil"/>
    <property type="match status" value="1"/>
</dbReference>
<protein>
    <submittedName>
        <fullName evidence="19">Zona pellucida sperm-binding protein 4-like</fullName>
    </submittedName>
</protein>
<keyword evidence="10 14" id="KW-1015">Disulfide bond</keyword>
<feature type="disulfide bond" evidence="14">
    <location>
        <begin position="162"/>
        <end position="177"/>
    </location>
</feature>
<evidence type="ECO:0000256" key="14">
    <source>
        <dbReference type="PROSITE-ProRule" id="PRU00779"/>
    </source>
</evidence>
<feature type="transmembrane region" description="Helical" evidence="15">
    <location>
        <begin position="499"/>
        <end position="522"/>
    </location>
</feature>
<dbReference type="Pfam" id="PF00100">
    <property type="entry name" value="Zona_pellucida"/>
    <property type="match status" value="1"/>
</dbReference>
<dbReference type="InterPro" id="IPR055355">
    <property type="entry name" value="ZP-C"/>
</dbReference>
<proteinExistence type="inferred from homology"/>
<evidence type="ECO:0000256" key="10">
    <source>
        <dbReference type="ARBA" id="ARBA00023157"/>
    </source>
</evidence>
<evidence type="ECO:0000256" key="4">
    <source>
        <dbReference type="ARBA" id="ARBA00022525"/>
    </source>
</evidence>
<evidence type="ECO:0000256" key="6">
    <source>
        <dbReference type="ARBA" id="ARBA00022685"/>
    </source>
</evidence>
<evidence type="ECO:0000256" key="16">
    <source>
        <dbReference type="SAM" id="SignalP"/>
    </source>
</evidence>
<evidence type="ECO:0000313" key="19">
    <source>
        <dbReference type="Ensembl" id="ENSHCOP00000004358.1"/>
    </source>
</evidence>
<feature type="chain" id="PRO_5018605333" evidence="16">
    <location>
        <begin position="25"/>
        <end position="545"/>
    </location>
</feature>
<comment type="subcellular location">
    <subcellularLocation>
        <location evidence="1">Cell membrane</location>
        <topology evidence="1">Single-pass type I membrane protein</topology>
    </subcellularLocation>
    <subcellularLocation>
        <location evidence="13">Zona pellucida</location>
    </subcellularLocation>
</comment>
<evidence type="ECO:0000256" key="2">
    <source>
        <dbReference type="ARBA" id="ARBA00010863"/>
    </source>
</evidence>
<dbReference type="GO" id="GO:0035805">
    <property type="term" value="C:egg coat"/>
    <property type="evidence" value="ECO:0007669"/>
    <property type="project" value="UniProtKB-SubCell"/>
</dbReference>
<dbReference type="PROSITE" id="PS51034">
    <property type="entry name" value="ZP_2"/>
    <property type="match status" value="1"/>
</dbReference>
<dbReference type="Gene3D" id="2.60.40.4100">
    <property type="entry name" value="Zona pellucida, ZP-C domain"/>
    <property type="match status" value="1"/>
</dbReference>
<feature type="domain" description="P-type" evidence="18">
    <location>
        <begin position="150"/>
        <end position="190"/>
    </location>
</feature>
<dbReference type="GO" id="GO:0032190">
    <property type="term" value="F:acrosin binding"/>
    <property type="evidence" value="ECO:0007669"/>
    <property type="project" value="TreeGrafter"/>
</dbReference>
<evidence type="ECO:0000256" key="3">
    <source>
        <dbReference type="ARBA" id="ARBA00022475"/>
    </source>
</evidence>
<reference evidence="19" key="1">
    <citation type="submission" date="2025-08" db="UniProtKB">
        <authorList>
            <consortium name="Ensembl"/>
        </authorList>
    </citation>
    <scope>IDENTIFICATION</scope>
</reference>
<keyword evidence="12" id="KW-0278">Fertilization</keyword>
<feature type="domain" description="ZP" evidence="17">
    <location>
        <begin position="192"/>
        <end position="454"/>
    </location>
</feature>
<dbReference type="AlphaFoldDB" id="A0A3Q2XIS3"/>
<dbReference type="InterPro" id="IPR051148">
    <property type="entry name" value="Zona_Pellucida_Domain_gp"/>
</dbReference>
<evidence type="ECO:0000313" key="20">
    <source>
        <dbReference type="Proteomes" id="UP000264820"/>
    </source>
</evidence>
<evidence type="ECO:0000256" key="15">
    <source>
        <dbReference type="SAM" id="Phobius"/>
    </source>
</evidence>
<dbReference type="InterPro" id="IPR001507">
    <property type="entry name" value="ZP_dom"/>
</dbReference>
<sequence>MNFNFVTFSLISSILTFNAPLCLCIEKGSIPSQRQSLALPRVSCSQRGIKAVFGSEVISDIRVKDKSGATFTADRSGSLCGVKMGRDNNQSLVFFSTYDSCYAQVKGSKVVVPLQVQLTGEDRWFRVNISCPLTRRPRGRPPLPPPKFHGQCAIHKDLRVKCGTRRLSPDSCAHHGCCYNSTDSTCYHRLNSCSLDGHFVFAVERTEMDPPMRPRSLAVKNRPRCVPVLTTPDVAVFKIHVTDCGVKIKVKGDVVVYELEVEELLDPRTNHTPFRLQVDCEYDVSAARRAVNLTSLHTVTKLPPVVALGNIKVQMRIATDASFTCFFPEDQLPLMSPLREAVYVEISLAQPSPDPTLSLHVRDCFAYPASRHSAWTLLYDGCPNHLDDSKSSVPVDDRGQIYSHSQIRRFDVKTFAFVDEGQPSVEEIYFYCWVELCTKEVDCAPRCALVSSEGERRRREASSEASPTQLVTLGPFLLRRNSTKKRADPCGQQNIVYKGAIFVLSGIGATMLLLLVVVISCLSNRKCHKPQATRGSEAHVEDVIS</sequence>
<keyword evidence="8 15" id="KW-1133">Transmembrane helix</keyword>
<feature type="disulfide bond" evidence="14">
    <location>
        <begin position="152"/>
        <end position="178"/>
    </location>
</feature>
<evidence type="ECO:0000256" key="7">
    <source>
        <dbReference type="ARBA" id="ARBA00022692"/>
    </source>
</evidence>
<dbReference type="PANTHER" id="PTHR23343">
    <property type="entry name" value="ZONA PELLUCIDA SPERM-BINDING PROTEIN"/>
    <property type="match status" value="1"/>
</dbReference>
<feature type="signal peptide" evidence="16">
    <location>
        <begin position="1"/>
        <end position="24"/>
    </location>
</feature>
<comment type="similarity">
    <text evidence="2">Belongs to the ZP domain family. ZPB subfamily.</text>
</comment>
<keyword evidence="16" id="KW-0732">Signal</keyword>
<reference evidence="19" key="2">
    <citation type="submission" date="2025-09" db="UniProtKB">
        <authorList>
            <consortium name="Ensembl"/>
        </authorList>
    </citation>
    <scope>IDENTIFICATION</scope>
</reference>
<dbReference type="Pfam" id="PF23344">
    <property type="entry name" value="ZP-N"/>
    <property type="match status" value="1"/>
</dbReference>
<dbReference type="GO" id="GO:0060468">
    <property type="term" value="P:prevention of polyspermy"/>
    <property type="evidence" value="ECO:0007669"/>
    <property type="project" value="TreeGrafter"/>
</dbReference>
<dbReference type="InterPro" id="IPR017957">
    <property type="entry name" value="P_trefoil_CS"/>
</dbReference>
<keyword evidence="6" id="KW-0165">Cleavage on pair of basic residues</keyword>
<dbReference type="GO" id="GO:0007339">
    <property type="term" value="P:binding of sperm to zona pellucida"/>
    <property type="evidence" value="ECO:0007669"/>
    <property type="project" value="TreeGrafter"/>
</dbReference>
<keyword evidence="7 15" id="KW-0812">Transmembrane</keyword>
<evidence type="ECO:0000259" key="18">
    <source>
        <dbReference type="PROSITE" id="PS51448"/>
    </source>
</evidence>
<dbReference type="Proteomes" id="UP000264820">
    <property type="component" value="Unplaced"/>
</dbReference>
<dbReference type="PROSITE" id="PS51448">
    <property type="entry name" value="P_TREFOIL_2"/>
    <property type="match status" value="1"/>
</dbReference>
<keyword evidence="20" id="KW-1185">Reference proteome</keyword>
<dbReference type="GeneTree" id="ENSGT00940000161324"/>
<dbReference type="RefSeq" id="XP_019726501.1">
    <property type="nucleotide sequence ID" value="XM_019870942.1"/>
</dbReference>
<evidence type="ECO:0000259" key="17">
    <source>
        <dbReference type="PROSITE" id="PS51034"/>
    </source>
</evidence>
<dbReference type="PANTHER" id="PTHR23343:SF117">
    <property type="entry name" value="ZONA PELLUCIDA SPERM-BINDING PROTEIN 4-LIKE ISOFORM X1"/>
    <property type="match status" value="1"/>
</dbReference>
<dbReference type="SMART" id="SM00241">
    <property type="entry name" value="ZP"/>
    <property type="match status" value="1"/>
</dbReference>
<evidence type="ECO:0000256" key="13">
    <source>
        <dbReference type="ARBA" id="ARBA00024183"/>
    </source>
</evidence>
<dbReference type="GO" id="GO:0005886">
    <property type="term" value="C:plasma membrane"/>
    <property type="evidence" value="ECO:0007669"/>
    <property type="project" value="UniProtKB-SubCell"/>
</dbReference>
<keyword evidence="5" id="KW-0272">Extracellular matrix</keyword>
<comment type="caution">
    <text evidence="14">Lacks conserved residue(s) required for the propagation of feature annotation.</text>
</comment>
<dbReference type="InterPro" id="IPR042235">
    <property type="entry name" value="ZP-C_dom"/>
</dbReference>
<dbReference type="GO" id="GO:0035804">
    <property type="term" value="F:structural constituent of egg coat"/>
    <property type="evidence" value="ECO:0007669"/>
    <property type="project" value="TreeGrafter"/>
</dbReference>
<dbReference type="PROSITE" id="PS00025">
    <property type="entry name" value="P_TREFOIL_1"/>
    <property type="match status" value="1"/>
</dbReference>
<evidence type="ECO:0000256" key="8">
    <source>
        <dbReference type="ARBA" id="ARBA00022989"/>
    </source>
</evidence>